<keyword evidence="3" id="KW-0378">Hydrolase</keyword>
<dbReference type="SUPFAM" id="SSF53092">
    <property type="entry name" value="Creatinase/prolidase N-terminal domain"/>
    <property type="match status" value="1"/>
</dbReference>
<dbReference type="InterPro" id="IPR000587">
    <property type="entry name" value="Creatinase_N"/>
</dbReference>
<dbReference type="Proteomes" id="UP000030700">
    <property type="component" value="Unassembled WGS sequence"/>
</dbReference>
<dbReference type="InterPro" id="IPR050422">
    <property type="entry name" value="X-Pro_aminopeptidase_P"/>
</dbReference>
<evidence type="ECO:0000259" key="5">
    <source>
        <dbReference type="Pfam" id="PF00557"/>
    </source>
</evidence>
<evidence type="ECO:0000313" key="8">
    <source>
        <dbReference type="EMBL" id="GAK49483.1"/>
    </source>
</evidence>
<dbReference type="Pfam" id="PF16188">
    <property type="entry name" value="Peptidase_M24_C"/>
    <property type="match status" value="1"/>
</dbReference>
<dbReference type="SUPFAM" id="SSF55920">
    <property type="entry name" value="Creatinase/aminopeptidase"/>
    <property type="match status" value="1"/>
</dbReference>
<protein>
    <submittedName>
        <fullName evidence="8">Peptidase, M24 family protein</fullName>
    </submittedName>
</protein>
<evidence type="ECO:0000313" key="9">
    <source>
        <dbReference type="Proteomes" id="UP000030700"/>
    </source>
</evidence>
<proteinExistence type="inferred from homology"/>
<reference evidence="8" key="1">
    <citation type="journal article" date="2015" name="PeerJ">
        <title>First genomic representation of candidate bacterial phylum KSB3 points to enhanced environmental sensing as a trigger of wastewater bulking.</title>
        <authorList>
            <person name="Sekiguchi Y."/>
            <person name="Ohashi A."/>
            <person name="Parks D.H."/>
            <person name="Yamauchi T."/>
            <person name="Tyson G.W."/>
            <person name="Hugenholtz P."/>
        </authorList>
    </citation>
    <scope>NUCLEOTIDE SEQUENCE [LARGE SCALE GENOMIC DNA]</scope>
</reference>
<evidence type="ECO:0000256" key="4">
    <source>
        <dbReference type="ARBA" id="ARBA00023211"/>
    </source>
</evidence>
<dbReference type="FunFam" id="3.90.230.10:FF:000007">
    <property type="entry name" value="Xaa-Pro aminopeptidase P"/>
    <property type="match status" value="1"/>
</dbReference>
<organism evidence="8">
    <name type="scientific">Candidatus Moduliflexus flocculans</name>
    <dbReference type="NCBI Taxonomy" id="1499966"/>
    <lineage>
        <taxon>Bacteria</taxon>
        <taxon>Candidatus Moduliflexota</taxon>
        <taxon>Candidatus Moduliflexia</taxon>
        <taxon>Candidatus Moduliflexales</taxon>
        <taxon>Candidatus Moduliflexaceae</taxon>
    </lineage>
</organism>
<dbReference type="PANTHER" id="PTHR43763:SF6">
    <property type="entry name" value="XAA-PRO AMINOPEPTIDASE 1"/>
    <property type="match status" value="1"/>
</dbReference>
<dbReference type="GO" id="GO:0046872">
    <property type="term" value="F:metal ion binding"/>
    <property type="evidence" value="ECO:0007669"/>
    <property type="project" value="UniProtKB-KW"/>
</dbReference>
<dbReference type="CDD" id="cd01085">
    <property type="entry name" value="APP"/>
    <property type="match status" value="1"/>
</dbReference>
<dbReference type="PROSITE" id="PS00141">
    <property type="entry name" value="ASP_PROTEASE"/>
    <property type="match status" value="1"/>
</dbReference>
<dbReference type="InterPro" id="IPR029149">
    <property type="entry name" value="Creatin/AminoP/Spt16_N"/>
</dbReference>
<dbReference type="InterPro" id="IPR033740">
    <property type="entry name" value="Pept_M24B"/>
</dbReference>
<gene>
    <name evidence="8" type="ORF">U14_00705</name>
</gene>
<dbReference type="STRING" id="1499966.U14_00705"/>
<evidence type="ECO:0000256" key="3">
    <source>
        <dbReference type="ARBA" id="ARBA00022801"/>
    </source>
</evidence>
<sequence>MTTAEKIDALRALMRERNLDAWIVIGGDPHQSEYPAPHWKTRAWLSGFTGSAGTLVVTPDRAGLWTDSRYFIQAAQQLAGSGIELFKLKVPGVLTHPEWLAQVLPEGAVVGFDSAIMPINQADELAEKLASKRVSFWHEEDLTALIWRDRPPIPTTPVSLLPLEFCGETRPAKFARIRREMAAYPADIHLISTLDDIAWMFNLRGSDVEYNPVAVAYAAITQTETRLFINPAKLPAKAAAALRADGVICANYDDFLPYVRNMPERAVVLVDPEKTSQAVKDATPDHCVLIGAPNIVLHLKASKNATELSGTRNAHLRDGAALMKWLCWLKQHLGKEALTEISIVEPLTHFRSQQAHFQGLSFYPIVGYQANGAICHYAAEPESALSISPEGLLLVDSGAQYLDGTTDITRTIALSPPTPQQKRDFTLVLKGHIAIATAKFPQGTWGAQLDALARIALWKEGLQYRHGTGHGVGCFLSVHEGPQGIRPENQTPLEPGMICSNEPGLYREGEYGIRIENLVVVVPAEETAFGQFYQFETISFCPIDLTLIDAALLTNDEIRWVNAYHHEVWEKFSPFLSGEECACLAEMTREISSF</sequence>
<dbReference type="Pfam" id="PF16189">
    <property type="entry name" value="Creatinase_N_2"/>
    <property type="match status" value="1"/>
</dbReference>
<keyword evidence="2" id="KW-0479">Metal-binding</keyword>
<feature type="domain" description="Creatinase N-terminal" evidence="6">
    <location>
        <begin position="7"/>
        <end position="132"/>
    </location>
</feature>
<keyword evidence="4" id="KW-0464">Manganese</keyword>
<dbReference type="Gene3D" id="3.40.350.10">
    <property type="entry name" value="Creatinase/prolidase N-terminal domain"/>
    <property type="match status" value="2"/>
</dbReference>
<evidence type="ECO:0000259" key="6">
    <source>
        <dbReference type="Pfam" id="PF01321"/>
    </source>
</evidence>
<dbReference type="InterPro" id="IPR000994">
    <property type="entry name" value="Pept_M24"/>
</dbReference>
<feature type="domain" description="Peptidase M24 C-terminal" evidence="7">
    <location>
        <begin position="531"/>
        <end position="591"/>
    </location>
</feature>
<comment type="similarity">
    <text evidence="1">Belongs to the peptidase M24B family.</text>
</comment>
<dbReference type="GO" id="GO:0070006">
    <property type="term" value="F:metalloaminopeptidase activity"/>
    <property type="evidence" value="ECO:0007669"/>
    <property type="project" value="InterPro"/>
</dbReference>
<dbReference type="GO" id="GO:0004190">
    <property type="term" value="F:aspartic-type endopeptidase activity"/>
    <property type="evidence" value="ECO:0007669"/>
    <property type="project" value="InterPro"/>
</dbReference>
<feature type="domain" description="Peptidase M24" evidence="5">
    <location>
        <begin position="311"/>
        <end position="521"/>
    </location>
</feature>
<name>A0A0S6VQM1_9BACT</name>
<keyword evidence="9" id="KW-1185">Reference proteome</keyword>
<dbReference type="GO" id="GO:0006508">
    <property type="term" value="P:proteolysis"/>
    <property type="evidence" value="ECO:0007669"/>
    <property type="project" value="InterPro"/>
</dbReference>
<dbReference type="EMBL" id="DF820455">
    <property type="protein sequence ID" value="GAK49483.1"/>
    <property type="molecule type" value="Genomic_DNA"/>
</dbReference>
<dbReference type="InterPro" id="IPR032416">
    <property type="entry name" value="Peptidase_M24_C"/>
</dbReference>
<evidence type="ECO:0000259" key="7">
    <source>
        <dbReference type="Pfam" id="PF16188"/>
    </source>
</evidence>
<accession>A0A0S6VQM1</accession>
<dbReference type="GO" id="GO:0005737">
    <property type="term" value="C:cytoplasm"/>
    <property type="evidence" value="ECO:0007669"/>
    <property type="project" value="UniProtKB-ARBA"/>
</dbReference>
<dbReference type="Gene3D" id="3.90.230.10">
    <property type="entry name" value="Creatinase/methionine aminopeptidase superfamily"/>
    <property type="match status" value="1"/>
</dbReference>
<dbReference type="Pfam" id="PF01321">
    <property type="entry name" value="Creatinase_N"/>
    <property type="match status" value="1"/>
</dbReference>
<dbReference type="Pfam" id="PF00557">
    <property type="entry name" value="Peptidase_M24"/>
    <property type="match status" value="1"/>
</dbReference>
<dbReference type="InterPro" id="IPR001969">
    <property type="entry name" value="Aspartic_peptidase_AS"/>
</dbReference>
<evidence type="ECO:0000256" key="2">
    <source>
        <dbReference type="ARBA" id="ARBA00022723"/>
    </source>
</evidence>
<dbReference type="AlphaFoldDB" id="A0A0S6VQM1"/>
<dbReference type="InterPro" id="IPR036005">
    <property type="entry name" value="Creatinase/aminopeptidase-like"/>
</dbReference>
<dbReference type="PANTHER" id="PTHR43763">
    <property type="entry name" value="XAA-PRO AMINOPEPTIDASE 1"/>
    <property type="match status" value="1"/>
</dbReference>
<evidence type="ECO:0000256" key="1">
    <source>
        <dbReference type="ARBA" id="ARBA00008766"/>
    </source>
</evidence>
<dbReference type="HOGENOM" id="CLU_011781_2_1_0"/>